<dbReference type="EMBL" id="JACXXJ020000005">
    <property type="protein sequence ID" value="MBF2715686.1"/>
    <property type="molecule type" value="Genomic_DNA"/>
</dbReference>
<dbReference type="Proteomes" id="UP000655037">
    <property type="component" value="Unassembled WGS sequence"/>
</dbReference>
<protein>
    <submittedName>
        <fullName evidence="1">DUF2303 family protein</fullName>
    </submittedName>
</protein>
<proteinExistence type="predicted"/>
<name>A0AAE2RC97_AGRVI</name>
<evidence type="ECO:0000313" key="2">
    <source>
        <dbReference type="Proteomes" id="UP000655037"/>
    </source>
</evidence>
<sequence>MTEIDTLVGSLQPLTLDISAIREMADDAGTTLARVELPETIHGLPSQIPVLIDRKSGKATSVKPLLEEYREKPRAKLGTAEVKTLESFISLVNRHKTSDSVIFAETDWQKPSITAVIDYHQAVSGGEADNCKHRIKYPFPLSEEWQAWVAQNGQPMNQTDFAQWIEDHIPDLAAPTQEEVDEYLDVFSLKTAYPNELVTLSRGLQVNVESSVKNNVTLQSGEGQITFEEVHRDATGAKISVPGLFILSIAPFFMGTKARIPVRLRYRVKNGAVVWSFHLYRPDTHITDQVRADLDSAKKETALPAYEGKPEVTV</sequence>
<dbReference type="InterPro" id="IPR019276">
    <property type="entry name" value="DUF2303"/>
</dbReference>
<evidence type="ECO:0000313" key="1">
    <source>
        <dbReference type="EMBL" id="MBF2715686.1"/>
    </source>
</evidence>
<dbReference type="RefSeq" id="WP_194416709.1">
    <property type="nucleotide sequence ID" value="NZ_JACXXJ020000005.1"/>
</dbReference>
<gene>
    <name evidence="1" type="ORF">IEI95_015820</name>
</gene>
<reference evidence="1" key="1">
    <citation type="submission" date="2020-11" db="EMBL/GenBank/DDBJ databases">
        <title>Agrobacterium vitis strain K377 genome.</title>
        <authorList>
            <person name="Xi H."/>
        </authorList>
    </citation>
    <scope>NUCLEOTIDE SEQUENCE</scope>
    <source>
        <strain evidence="1">K377</strain>
    </source>
</reference>
<organism evidence="1 2">
    <name type="scientific">Agrobacterium vitis</name>
    <name type="common">Rhizobium vitis</name>
    <dbReference type="NCBI Taxonomy" id="373"/>
    <lineage>
        <taxon>Bacteria</taxon>
        <taxon>Pseudomonadati</taxon>
        <taxon>Pseudomonadota</taxon>
        <taxon>Alphaproteobacteria</taxon>
        <taxon>Hyphomicrobiales</taxon>
        <taxon>Rhizobiaceae</taxon>
        <taxon>Rhizobium/Agrobacterium group</taxon>
        <taxon>Agrobacterium</taxon>
    </lineage>
</organism>
<dbReference type="Pfam" id="PF10065">
    <property type="entry name" value="DUF2303"/>
    <property type="match status" value="1"/>
</dbReference>
<dbReference type="AlphaFoldDB" id="A0AAE2RC97"/>
<comment type="caution">
    <text evidence="1">The sequence shown here is derived from an EMBL/GenBank/DDBJ whole genome shotgun (WGS) entry which is preliminary data.</text>
</comment>
<accession>A0AAE2RC97</accession>